<proteinExistence type="predicted"/>
<evidence type="ECO:0000313" key="1">
    <source>
        <dbReference type="EMBL" id="JAH72089.1"/>
    </source>
</evidence>
<organism evidence="1">
    <name type="scientific">Anguilla anguilla</name>
    <name type="common">European freshwater eel</name>
    <name type="synonym">Muraena anguilla</name>
    <dbReference type="NCBI Taxonomy" id="7936"/>
    <lineage>
        <taxon>Eukaryota</taxon>
        <taxon>Metazoa</taxon>
        <taxon>Chordata</taxon>
        <taxon>Craniata</taxon>
        <taxon>Vertebrata</taxon>
        <taxon>Euteleostomi</taxon>
        <taxon>Actinopterygii</taxon>
        <taxon>Neopterygii</taxon>
        <taxon>Teleostei</taxon>
        <taxon>Anguilliformes</taxon>
        <taxon>Anguillidae</taxon>
        <taxon>Anguilla</taxon>
    </lineage>
</organism>
<reference evidence="1" key="2">
    <citation type="journal article" date="2015" name="Fish Shellfish Immunol.">
        <title>Early steps in the European eel (Anguilla anguilla)-Vibrio vulnificus interaction in the gills: Role of the RtxA13 toxin.</title>
        <authorList>
            <person name="Callol A."/>
            <person name="Pajuelo D."/>
            <person name="Ebbesson L."/>
            <person name="Teles M."/>
            <person name="MacKenzie S."/>
            <person name="Amaro C."/>
        </authorList>
    </citation>
    <scope>NUCLEOTIDE SEQUENCE</scope>
</reference>
<dbReference type="EMBL" id="GBXM01036488">
    <property type="protein sequence ID" value="JAH72089.1"/>
    <property type="molecule type" value="Transcribed_RNA"/>
</dbReference>
<accession>A0A0E9V1S5</accession>
<dbReference type="AlphaFoldDB" id="A0A0E9V1S5"/>
<protein>
    <submittedName>
        <fullName evidence="1">Uncharacterized protein</fullName>
    </submittedName>
</protein>
<name>A0A0E9V1S5_ANGAN</name>
<sequence>MEVRTAGSFYSFQTYIRTLIIS</sequence>
<reference evidence="1" key="1">
    <citation type="submission" date="2014-11" db="EMBL/GenBank/DDBJ databases">
        <authorList>
            <person name="Amaro Gonzalez C."/>
        </authorList>
    </citation>
    <scope>NUCLEOTIDE SEQUENCE</scope>
</reference>